<sequence>MKIITFAAIKGGVGKTTLAYNYGEWLANQGSRILFIDLDHQSNLTQTYQIYDNEYTVGNIFLKNDQVKIHQINENIDLIAGDMHLDDIEADIETKVDKNMLLYMWLADNYDTRKLDQYDYIIIDCHPDFSIATKNAVIISDDILSPITPSEHGYSAKFNLEERFKELKRETIDYRTRQSLVDAKLLFVGNMIKNNTRSSRELVEVLQKDPSVIVKIPNRELFNRSTLDKVAISTMMKDKKMQSRYGSFFNELNGIFNSITETVK</sequence>
<dbReference type="InterPro" id="IPR050678">
    <property type="entry name" value="DNA_Partitioning_ATPase"/>
</dbReference>
<dbReference type="SUPFAM" id="SSF52540">
    <property type="entry name" value="P-loop containing nucleoside triphosphate hydrolases"/>
    <property type="match status" value="1"/>
</dbReference>
<dbReference type="Proteomes" id="UP000510660">
    <property type="component" value="Chromosome"/>
</dbReference>
<dbReference type="CDD" id="cd02042">
    <property type="entry name" value="ParAB_family"/>
    <property type="match status" value="1"/>
</dbReference>
<dbReference type="Pfam" id="PF13614">
    <property type="entry name" value="AAA_31"/>
    <property type="match status" value="1"/>
</dbReference>
<evidence type="ECO:0000259" key="1">
    <source>
        <dbReference type="Pfam" id="PF13614"/>
    </source>
</evidence>
<proteinExistence type="predicted"/>
<feature type="domain" description="AAA" evidence="1">
    <location>
        <begin position="1"/>
        <end position="169"/>
    </location>
</feature>
<reference evidence="2 3" key="1">
    <citation type="submission" date="2020-01" db="EMBL/GenBank/DDBJ databases">
        <title>Complete and circular genome sequences of six lactobacillus isolates from horses.</title>
        <authorList>
            <person name="Hassan H.M."/>
        </authorList>
    </citation>
    <scope>NUCLEOTIDE SEQUENCE [LARGE SCALE GENOMIC DNA]</scope>
    <source>
        <strain evidence="2 3">1D</strain>
    </source>
</reference>
<dbReference type="EMBL" id="CP047415">
    <property type="protein sequence ID" value="QLL73369.1"/>
    <property type="molecule type" value="Genomic_DNA"/>
</dbReference>
<dbReference type="InterPro" id="IPR027417">
    <property type="entry name" value="P-loop_NTPase"/>
</dbReference>
<dbReference type="Gene3D" id="3.40.50.300">
    <property type="entry name" value="P-loop containing nucleotide triphosphate hydrolases"/>
    <property type="match status" value="1"/>
</dbReference>
<dbReference type="PANTHER" id="PTHR13696">
    <property type="entry name" value="P-LOOP CONTAINING NUCLEOSIDE TRIPHOSPHATE HYDROLASE"/>
    <property type="match status" value="1"/>
</dbReference>
<evidence type="ECO:0000313" key="2">
    <source>
        <dbReference type="EMBL" id="QLL73369.1"/>
    </source>
</evidence>
<protein>
    <submittedName>
        <fullName evidence="2">AAA family ATPase</fullName>
    </submittedName>
</protein>
<accession>A0A7H9E6Y7</accession>
<gene>
    <name evidence="2" type="ORF">GTO85_02765</name>
</gene>
<dbReference type="AlphaFoldDB" id="A0A7H9E6Y7"/>
<organism evidence="2 3">
    <name type="scientific">Lactobacillus crispatus</name>
    <dbReference type="NCBI Taxonomy" id="47770"/>
    <lineage>
        <taxon>Bacteria</taxon>
        <taxon>Bacillati</taxon>
        <taxon>Bacillota</taxon>
        <taxon>Bacilli</taxon>
        <taxon>Lactobacillales</taxon>
        <taxon>Lactobacillaceae</taxon>
        <taxon>Lactobacillus</taxon>
    </lineage>
</organism>
<dbReference type="InterPro" id="IPR025669">
    <property type="entry name" value="AAA_dom"/>
</dbReference>
<dbReference type="PANTHER" id="PTHR13696:SF99">
    <property type="entry name" value="COBYRINIC ACID AC-DIAMIDE SYNTHASE"/>
    <property type="match status" value="1"/>
</dbReference>
<dbReference type="RefSeq" id="WP_180861641.1">
    <property type="nucleotide sequence ID" value="NZ_CP047415.1"/>
</dbReference>
<name>A0A7H9E6Y7_9LACO</name>
<evidence type="ECO:0000313" key="3">
    <source>
        <dbReference type="Proteomes" id="UP000510660"/>
    </source>
</evidence>